<dbReference type="Proteomes" id="UP000887574">
    <property type="component" value="Unplaced"/>
</dbReference>
<feature type="transmembrane region" description="Helical" evidence="1">
    <location>
        <begin position="57"/>
        <end position="74"/>
    </location>
</feature>
<evidence type="ECO:0000256" key="1">
    <source>
        <dbReference type="SAM" id="Phobius"/>
    </source>
</evidence>
<keyword evidence="1" id="KW-1133">Transmembrane helix</keyword>
<feature type="transmembrane region" description="Helical" evidence="1">
    <location>
        <begin position="7"/>
        <end position="24"/>
    </location>
</feature>
<keyword evidence="1" id="KW-0472">Membrane</keyword>
<accession>A0A915CZ09</accession>
<sequence>MMYSRVLLVWVLLSILVLLIVLFSSPSGGLPVMIFTFIWMFMLLLGIFFLCDHNSAVMMLTIITIITMITILTNP</sequence>
<dbReference type="WBParaSite" id="jg13764">
    <property type="protein sequence ID" value="jg13764"/>
    <property type="gene ID" value="jg13764"/>
</dbReference>
<evidence type="ECO:0000313" key="3">
    <source>
        <dbReference type="WBParaSite" id="jg13764"/>
    </source>
</evidence>
<organism evidence="2 3">
    <name type="scientific">Ditylenchus dipsaci</name>
    <dbReference type="NCBI Taxonomy" id="166011"/>
    <lineage>
        <taxon>Eukaryota</taxon>
        <taxon>Metazoa</taxon>
        <taxon>Ecdysozoa</taxon>
        <taxon>Nematoda</taxon>
        <taxon>Chromadorea</taxon>
        <taxon>Rhabditida</taxon>
        <taxon>Tylenchina</taxon>
        <taxon>Tylenchomorpha</taxon>
        <taxon>Sphaerularioidea</taxon>
        <taxon>Anguinidae</taxon>
        <taxon>Anguininae</taxon>
        <taxon>Ditylenchus</taxon>
    </lineage>
</organism>
<dbReference type="AlphaFoldDB" id="A0A915CZ09"/>
<keyword evidence="2" id="KW-1185">Reference proteome</keyword>
<name>A0A915CZ09_9BILA</name>
<reference evidence="3" key="1">
    <citation type="submission" date="2022-11" db="UniProtKB">
        <authorList>
            <consortium name="WormBaseParasite"/>
        </authorList>
    </citation>
    <scope>IDENTIFICATION</scope>
</reference>
<evidence type="ECO:0000313" key="2">
    <source>
        <dbReference type="Proteomes" id="UP000887574"/>
    </source>
</evidence>
<feature type="transmembrane region" description="Helical" evidence="1">
    <location>
        <begin position="30"/>
        <end position="50"/>
    </location>
</feature>
<keyword evidence="1" id="KW-0812">Transmembrane</keyword>
<protein>
    <submittedName>
        <fullName evidence="3">NADH dehydrogenase subunit 6</fullName>
    </submittedName>
</protein>
<proteinExistence type="predicted"/>